<gene>
    <name evidence="2" type="ORF">I8J30_20520</name>
</gene>
<reference evidence="2 3" key="1">
    <citation type="submission" date="2021-04" db="EMBL/GenBank/DDBJ databases">
        <title>Paenibacillus sp. DLE-14 whole genome sequence.</title>
        <authorList>
            <person name="Ham Y.J."/>
        </authorList>
    </citation>
    <scope>NUCLEOTIDE SEQUENCE [LARGE SCALE GENOMIC DNA]</scope>
    <source>
        <strain evidence="2 3">DLE-14</strain>
    </source>
</reference>
<dbReference type="SUPFAM" id="SSF55811">
    <property type="entry name" value="Nudix"/>
    <property type="match status" value="1"/>
</dbReference>
<protein>
    <submittedName>
        <fullName evidence="2">NUDIX domain-containing protein</fullName>
    </submittedName>
</protein>
<dbReference type="PROSITE" id="PS51462">
    <property type="entry name" value="NUDIX"/>
    <property type="match status" value="1"/>
</dbReference>
<evidence type="ECO:0000313" key="3">
    <source>
        <dbReference type="Proteomes" id="UP000673394"/>
    </source>
</evidence>
<feature type="domain" description="Nudix hydrolase" evidence="1">
    <location>
        <begin position="1"/>
        <end position="127"/>
    </location>
</feature>
<dbReference type="Gene3D" id="3.90.79.10">
    <property type="entry name" value="Nucleoside Triphosphate Pyrophosphohydrolase"/>
    <property type="match status" value="1"/>
</dbReference>
<dbReference type="Proteomes" id="UP000673394">
    <property type="component" value="Unassembled WGS sequence"/>
</dbReference>
<dbReference type="RefSeq" id="WP_210661311.1">
    <property type="nucleotide sequence ID" value="NZ_JAGKSP010000009.1"/>
</dbReference>
<proteinExistence type="predicted"/>
<evidence type="ECO:0000259" key="1">
    <source>
        <dbReference type="PROSITE" id="PS51462"/>
    </source>
</evidence>
<sequence>MATVFLFNDNHVLMMKKTGSRLYPHEFYSGLGGHLEPNELNDPKTACLREIEEESGISDQNIHELKLGYVLLRVKEGEIRQQFVYFGRTSDRQYVPSEEGELMWVEEGELLNLRTSKIIHFMLQHYFAHRHSDEVMVGTIALNDEQEPIMQWSRLQDPIIF</sequence>
<dbReference type="InterPro" id="IPR015797">
    <property type="entry name" value="NUDIX_hydrolase-like_dom_sf"/>
</dbReference>
<evidence type="ECO:0000313" key="2">
    <source>
        <dbReference type="EMBL" id="MBP3965114.1"/>
    </source>
</evidence>
<accession>A0ABS5CGX6</accession>
<dbReference type="Pfam" id="PF00293">
    <property type="entry name" value="NUDIX"/>
    <property type="match status" value="1"/>
</dbReference>
<keyword evidence="3" id="KW-1185">Reference proteome</keyword>
<dbReference type="EMBL" id="JAGKSP010000009">
    <property type="protein sequence ID" value="MBP3965114.1"/>
    <property type="molecule type" value="Genomic_DNA"/>
</dbReference>
<organism evidence="2 3">
    <name type="scientific">Paenibacillus lignilyticus</name>
    <dbReference type="NCBI Taxonomy" id="1172615"/>
    <lineage>
        <taxon>Bacteria</taxon>
        <taxon>Bacillati</taxon>
        <taxon>Bacillota</taxon>
        <taxon>Bacilli</taxon>
        <taxon>Bacillales</taxon>
        <taxon>Paenibacillaceae</taxon>
        <taxon>Paenibacillus</taxon>
    </lineage>
</organism>
<comment type="caution">
    <text evidence="2">The sequence shown here is derived from an EMBL/GenBank/DDBJ whole genome shotgun (WGS) entry which is preliminary data.</text>
</comment>
<dbReference type="InterPro" id="IPR000086">
    <property type="entry name" value="NUDIX_hydrolase_dom"/>
</dbReference>
<name>A0ABS5CGX6_9BACL</name>